<dbReference type="AlphaFoldDB" id="A0A7S8IF90"/>
<feature type="signal peptide" evidence="1">
    <location>
        <begin position="1"/>
        <end position="28"/>
    </location>
</feature>
<keyword evidence="3" id="KW-1185">Reference proteome</keyword>
<dbReference type="KEGG" id="pmet:G4Y79_23915"/>
<evidence type="ECO:0000313" key="3">
    <source>
        <dbReference type="Proteomes" id="UP000594468"/>
    </source>
</evidence>
<evidence type="ECO:0000313" key="2">
    <source>
        <dbReference type="EMBL" id="QPC82693.1"/>
    </source>
</evidence>
<evidence type="ECO:0008006" key="4">
    <source>
        <dbReference type="Google" id="ProtNLM"/>
    </source>
</evidence>
<feature type="chain" id="PRO_5032776290" description="Lipoprotein" evidence="1">
    <location>
        <begin position="29"/>
        <end position="462"/>
    </location>
</feature>
<name>A0A7S8IF90_9CHLR</name>
<dbReference type="EMBL" id="CP062983">
    <property type="protein sequence ID" value="QPC82693.1"/>
    <property type="molecule type" value="Genomic_DNA"/>
</dbReference>
<protein>
    <recommendedName>
        <fullName evidence="4">Lipoprotein</fullName>
    </recommendedName>
</protein>
<keyword evidence="1" id="KW-0732">Signal</keyword>
<organism evidence="2 3">
    <name type="scientific">Phototrophicus methaneseepsis</name>
    <dbReference type="NCBI Taxonomy" id="2710758"/>
    <lineage>
        <taxon>Bacteria</taxon>
        <taxon>Bacillati</taxon>
        <taxon>Chloroflexota</taxon>
        <taxon>Candidatus Thermofontia</taxon>
        <taxon>Phototrophicales</taxon>
        <taxon>Phototrophicaceae</taxon>
        <taxon>Phototrophicus</taxon>
    </lineage>
</organism>
<dbReference type="Proteomes" id="UP000594468">
    <property type="component" value="Chromosome"/>
</dbReference>
<gene>
    <name evidence="2" type="ORF">G4Y79_23915</name>
</gene>
<dbReference type="RefSeq" id="WP_195170762.1">
    <property type="nucleotide sequence ID" value="NZ_CP062983.1"/>
</dbReference>
<evidence type="ECO:0000256" key="1">
    <source>
        <dbReference type="SAM" id="SignalP"/>
    </source>
</evidence>
<accession>A0A7S8IF90</accession>
<reference evidence="2 3" key="1">
    <citation type="submission" date="2020-02" db="EMBL/GenBank/DDBJ databases">
        <authorList>
            <person name="Zheng R.K."/>
            <person name="Sun C.M."/>
        </authorList>
    </citation>
    <scope>NUCLEOTIDE SEQUENCE [LARGE SCALE GENOMIC DNA]</scope>
    <source>
        <strain evidence="3">rifampicinis</strain>
    </source>
</reference>
<sequence length="462" mass="51907">MPYRMTYCLLLFAIFSTALTSSFTTTLAQDDDLTVENIELITRVDAFGTESAVLTGMLHNESDDAYENIVIYADVLDDEAVIGEAFGYLTNQCGAAYTDLALQPGAARYFEVTIDLFEDGDPTDYEFFIEGDASEPETSGDDLALTGITQVTDQEVVLVEWEDETSLRYGVGCDEQVFTTYDWYRYDINADEIAPLEESPNEQYITEAMLRQTGINQVTQSREEDPQLFFRSHLTFPTQSQRIIYQTDLHNIITSERDGSFKRVVNSNLYQYSLQGFVWSPLGNFAAYYFGAYGDPVHYFTASIEGGAISGPLQNQDPSITVPGLTDDGQRVIITGTYPNAQGEDVTGYYFRSTINGSLEFMFEAEEDEIPGNNYPAPTYYRQDADTRFIYIVRPLDGQTVLQCFYREEDDLSTLTELPLQLAIDERAWSILSPEATTLALAANGRHAGLWLIDLTAFEQCQ</sequence>
<proteinExistence type="predicted"/>